<dbReference type="SUPFAM" id="SSF69618">
    <property type="entry name" value="HemD-like"/>
    <property type="match status" value="1"/>
</dbReference>
<dbReference type="GO" id="GO:0004852">
    <property type="term" value="F:uroporphyrinogen-III synthase activity"/>
    <property type="evidence" value="ECO:0007669"/>
    <property type="project" value="InterPro"/>
</dbReference>
<dbReference type="Proteomes" id="UP000198897">
    <property type="component" value="Unassembled WGS sequence"/>
</dbReference>
<dbReference type="InterPro" id="IPR039793">
    <property type="entry name" value="UROS/Hem4"/>
</dbReference>
<dbReference type="GO" id="GO:0006780">
    <property type="term" value="P:uroporphyrinogen III biosynthetic process"/>
    <property type="evidence" value="ECO:0007669"/>
    <property type="project" value="InterPro"/>
</dbReference>
<gene>
    <name evidence="2" type="ORF">SAMN05216353_1165</name>
</gene>
<dbReference type="OrthoDB" id="9775656at2"/>
<accession>A0A1I2MZF3</accession>
<evidence type="ECO:0000313" key="2">
    <source>
        <dbReference type="EMBL" id="SFF96009.1"/>
    </source>
</evidence>
<name>A0A1I2MZF3_9BACI</name>
<dbReference type="AlphaFoldDB" id="A0A1I2MZF3"/>
<dbReference type="EMBL" id="FOOG01000016">
    <property type="protein sequence ID" value="SFF96009.1"/>
    <property type="molecule type" value="Genomic_DNA"/>
</dbReference>
<dbReference type="RefSeq" id="WP_089751952.1">
    <property type="nucleotide sequence ID" value="NZ_FOOG01000016.1"/>
</dbReference>
<dbReference type="InterPro" id="IPR036108">
    <property type="entry name" value="4pyrrol_syn_uPrphyn_synt_sf"/>
</dbReference>
<dbReference type="Pfam" id="PF02602">
    <property type="entry name" value="HEM4"/>
    <property type="match status" value="1"/>
</dbReference>
<reference evidence="3" key="1">
    <citation type="submission" date="2016-10" db="EMBL/GenBank/DDBJ databases">
        <authorList>
            <person name="Varghese N."/>
            <person name="Submissions S."/>
        </authorList>
    </citation>
    <scope>NUCLEOTIDE SEQUENCE [LARGE SCALE GENOMIC DNA]</scope>
    <source>
        <strain evidence="3">FP5</strain>
    </source>
</reference>
<protein>
    <submittedName>
        <fullName evidence="2">Uroporphyrinogen-III synthase</fullName>
    </submittedName>
</protein>
<feature type="domain" description="Tetrapyrrole biosynthesis uroporphyrinogen III synthase" evidence="1">
    <location>
        <begin position="19"/>
        <end position="254"/>
    </location>
</feature>
<keyword evidence="3" id="KW-1185">Reference proteome</keyword>
<proteinExistence type="predicted"/>
<sequence>MSGLLGKRVAVAADRRSEEIGTLIRNFGGEPVVYSIQGKMNLDEATSAGNVRDLITGSFDWVILTTGIGARTLADSALRNEVHEEFIEKLRDSRLAIRGKKTTDWMKEHQLKPELLAADGTMAELMKELRASPERGSVFLQAYNLDDAKWKSTLEEMGYEVYLSQPYSFEKPKTANLQELKMEIFDQSIEAVVFTSKTQVKNLFEDTEDQETLIRKFNDQVLAVAVGKVTAKELEDQGITEVLQPENQKMGAMVVKLNQYFKQLTQSY</sequence>
<organism evidence="2 3">
    <name type="scientific">Halobacillus alkaliphilus</name>
    <dbReference type="NCBI Taxonomy" id="396056"/>
    <lineage>
        <taxon>Bacteria</taxon>
        <taxon>Bacillati</taxon>
        <taxon>Bacillota</taxon>
        <taxon>Bacilli</taxon>
        <taxon>Bacillales</taxon>
        <taxon>Bacillaceae</taxon>
        <taxon>Halobacillus</taxon>
    </lineage>
</organism>
<dbReference type="NCBIfam" id="NF004584">
    <property type="entry name" value="PRK05928.2-1"/>
    <property type="match status" value="1"/>
</dbReference>
<evidence type="ECO:0000259" key="1">
    <source>
        <dbReference type="Pfam" id="PF02602"/>
    </source>
</evidence>
<dbReference type="PANTHER" id="PTHR40082:SF1">
    <property type="entry name" value="BLR5956 PROTEIN"/>
    <property type="match status" value="1"/>
</dbReference>
<dbReference type="Gene3D" id="3.40.50.10090">
    <property type="match status" value="2"/>
</dbReference>
<evidence type="ECO:0000313" key="3">
    <source>
        <dbReference type="Proteomes" id="UP000198897"/>
    </source>
</evidence>
<dbReference type="CDD" id="cd06578">
    <property type="entry name" value="HemD"/>
    <property type="match status" value="1"/>
</dbReference>
<dbReference type="PANTHER" id="PTHR40082">
    <property type="entry name" value="BLR5956 PROTEIN"/>
    <property type="match status" value="1"/>
</dbReference>
<dbReference type="InterPro" id="IPR003754">
    <property type="entry name" value="4pyrrol_synth_uPrphyn_synth"/>
</dbReference>